<keyword evidence="8" id="KW-0645">Protease</keyword>
<dbReference type="GO" id="GO:0006508">
    <property type="term" value="P:proteolysis"/>
    <property type="evidence" value="ECO:0007669"/>
    <property type="project" value="UniProtKB-KW"/>
</dbReference>
<evidence type="ECO:0000313" key="8">
    <source>
        <dbReference type="EMBL" id="RAL24909.1"/>
    </source>
</evidence>
<dbReference type="OrthoDB" id="9779595at2"/>
<dbReference type="AlphaFoldDB" id="A0A328CDB0"/>
<dbReference type="CDD" id="cd03404">
    <property type="entry name" value="SPFH_HflK"/>
    <property type="match status" value="1"/>
</dbReference>
<dbReference type="InterPro" id="IPR036013">
    <property type="entry name" value="Band_7/SPFH_dom_sf"/>
</dbReference>
<evidence type="ECO:0000256" key="4">
    <source>
        <dbReference type="ARBA" id="ARBA00022989"/>
    </source>
</evidence>
<dbReference type="EMBL" id="QHKO01000001">
    <property type="protein sequence ID" value="RAL24909.1"/>
    <property type="molecule type" value="Genomic_DNA"/>
</dbReference>
<organism evidence="8 9">
    <name type="scientific">Lujinxingia litoralis</name>
    <dbReference type="NCBI Taxonomy" id="2211119"/>
    <lineage>
        <taxon>Bacteria</taxon>
        <taxon>Deltaproteobacteria</taxon>
        <taxon>Bradymonadales</taxon>
        <taxon>Lujinxingiaceae</taxon>
        <taxon>Lujinxingia</taxon>
    </lineage>
</organism>
<dbReference type="GO" id="GO:0008233">
    <property type="term" value="F:peptidase activity"/>
    <property type="evidence" value="ECO:0007669"/>
    <property type="project" value="UniProtKB-KW"/>
</dbReference>
<keyword evidence="5" id="KW-0472">Membrane</keyword>
<evidence type="ECO:0000256" key="1">
    <source>
        <dbReference type="ARBA" id="ARBA00004370"/>
    </source>
</evidence>
<feature type="domain" description="Band 7" evidence="7">
    <location>
        <begin position="33"/>
        <end position="214"/>
    </location>
</feature>
<name>A0A328CDB0_9DELT</name>
<dbReference type="RefSeq" id="WP_111728081.1">
    <property type="nucleotide sequence ID" value="NZ_QHKO01000001.1"/>
</dbReference>
<dbReference type="InterPro" id="IPR050710">
    <property type="entry name" value="Band7/mec-2_domain"/>
</dbReference>
<comment type="similarity">
    <text evidence="2 6">Belongs to the band 7/mec-2 family. HflK subfamily.</text>
</comment>
<keyword evidence="9" id="KW-1185">Reference proteome</keyword>
<dbReference type="Pfam" id="PF01145">
    <property type="entry name" value="Band_7"/>
    <property type="match status" value="1"/>
</dbReference>
<proteinExistence type="inferred from homology"/>
<dbReference type="InterPro" id="IPR001107">
    <property type="entry name" value="Band_7"/>
</dbReference>
<comment type="subcellular location">
    <subcellularLocation>
        <location evidence="1 6">Membrane</location>
    </subcellularLocation>
</comment>
<keyword evidence="8" id="KW-0378">Hydrolase</keyword>
<comment type="function">
    <text evidence="6">HflC and HflK could encode or regulate a protease.</text>
</comment>
<evidence type="ECO:0000313" key="9">
    <source>
        <dbReference type="Proteomes" id="UP000249169"/>
    </source>
</evidence>
<accession>A0A328CDB0</accession>
<dbReference type="InterPro" id="IPR010201">
    <property type="entry name" value="HflK"/>
</dbReference>
<evidence type="ECO:0000256" key="2">
    <source>
        <dbReference type="ARBA" id="ARBA00006971"/>
    </source>
</evidence>
<sequence length="334" mass="37521">MDLSRFKLPAGPLGKGLPGMVALGIVALVLVGSSMFQVDANSVGVVLRMGKLSRSVGPGLHFKAPLGIEKVYEVPVEEQRKEEFGFRTVRVGETTRYSDSEHEDESLMLTGDLNVVDVEWTVQYRISDPYLYLFRVRDVEHTLRYMSQAVMREFVGDRTVNEVLTAGRTELATSVQARLQELCNRYEMGIAIGQVILQDVTPPDPVKPSFNQVNQAQQEMERMINEARRDYNAEIPRARGRSEQLVQQAEGYELDRINRAKGEVARFRSLYAEYAKAPEITRQRIYLETMGQVLPKIRRKVILDSEATNTMPVMQLGDVNGPGLAPMAAQGGQR</sequence>
<keyword evidence="3" id="KW-0812">Transmembrane</keyword>
<evidence type="ECO:0000256" key="5">
    <source>
        <dbReference type="ARBA" id="ARBA00023136"/>
    </source>
</evidence>
<evidence type="ECO:0000256" key="6">
    <source>
        <dbReference type="RuleBase" id="RU364113"/>
    </source>
</evidence>
<dbReference type="Proteomes" id="UP000249169">
    <property type="component" value="Unassembled WGS sequence"/>
</dbReference>
<reference evidence="8 9" key="1">
    <citation type="submission" date="2018-05" db="EMBL/GenBank/DDBJ databases">
        <title>Lujinxingia marina gen. nov. sp. nov., a new facultative anaerobic member of the class Deltaproteobacteria, and proposal of Lujinxingaceae fam. nov.</title>
        <authorList>
            <person name="Li C.-M."/>
        </authorList>
    </citation>
    <scope>NUCLEOTIDE SEQUENCE [LARGE SCALE GENOMIC DNA]</scope>
    <source>
        <strain evidence="8 9">B210</strain>
    </source>
</reference>
<comment type="subunit">
    <text evidence="6">HflC and HflK may interact to form a multimeric complex.</text>
</comment>
<gene>
    <name evidence="8" type="primary">hflK</name>
    <name evidence="8" type="ORF">DL240_01490</name>
</gene>
<dbReference type="SMART" id="SM00244">
    <property type="entry name" value="PHB"/>
    <property type="match status" value="1"/>
</dbReference>
<protein>
    <recommendedName>
        <fullName evidence="6">Protein HflK</fullName>
    </recommendedName>
</protein>
<evidence type="ECO:0000256" key="3">
    <source>
        <dbReference type="ARBA" id="ARBA00022692"/>
    </source>
</evidence>
<dbReference type="GO" id="GO:0016020">
    <property type="term" value="C:membrane"/>
    <property type="evidence" value="ECO:0007669"/>
    <property type="project" value="UniProtKB-SubCell"/>
</dbReference>
<dbReference type="PANTHER" id="PTHR43327">
    <property type="entry name" value="STOMATIN-LIKE PROTEIN 2, MITOCHONDRIAL"/>
    <property type="match status" value="1"/>
</dbReference>
<comment type="caution">
    <text evidence="8">The sequence shown here is derived from an EMBL/GenBank/DDBJ whole genome shotgun (WGS) entry which is preliminary data.</text>
</comment>
<dbReference type="NCBIfam" id="TIGR01933">
    <property type="entry name" value="hflK"/>
    <property type="match status" value="1"/>
</dbReference>
<dbReference type="SUPFAM" id="SSF117892">
    <property type="entry name" value="Band 7/SPFH domain"/>
    <property type="match status" value="1"/>
</dbReference>
<dbReference type="PANTHER" id="PTHR43327:SF2">
    <property type="entry name" value="MODULATOR OF FTSH PROTEASE HFLK"/>
    <property type="match status" value="1"/>
</dbReference>
<keyword evidence="4" id="KW-1133">Transmembrane helix</keyword>
<dbReference type="Gene3D" id="3.30.479.30">
    <property type="entry name" value="Band 7 domain"/>
    <property type="match status" value="1"/>
</dbReference>
<evidence type="ECO:0000259" key="7">
    <source>
        <dbReference type="SMART" id="SM00244"/>
    </source>
</evidence>